<dbReference type="Pfam" id="PF17932">
    <property type="entry name" value="TetR_C_24"/>
    <property type="match status" value="1"/>
</dbReference>
<dbReference type="PROSITE" id="PS50977">
    <property type="entry name" value="HTH_TETR_2"/>
    <property type="match status" value="1"/>
</dbReference>
<evidence type="ECO:0000256" key="5">
    <source>
        <dbReference type="PROSITE-ProRule" id="PRU00335"/>
    </source>
</evidence>
<name>A0A5B8LZZ6_9HYPH</name>
<keyword evidence="2" id="KW-0805">Transcription regulation</keyword>
<dbReference type="GO" id="GO:0000976">
    <property type="term" value="F:transcription cis-regulatory region binding"/>
    <property type="evidence" value="ECO:0007669"/>
    <property type="project" value="TreeGrafter"/>
</dbReference>
<keyword evidence="3 5" id="KW-0238">DNA-binding</keyword>
<dbReference type="InterPro" id="IPR036271">
    <property type="entry name" value="Tet_transcr_reg_TetR-rel_C_sf"/>
</dbReference>
<dbReference type="SUPFAM" id="SSF48498">
    <property type="entry name" value="Tetracyclin repressor-like, C-terminal domain"/>
    <property type="match status" value="1"/>
</dbReference>
<sequence length="224" mass="24917">MATESTEDGWIGRQGSPDERRLSVMRSIGRVLRQSRFSTLTMQAIAEQLGVTKGNLYYYFSDKQDLLLQFHVFCVDISLNILSEERARAGSSADKLQAVLRRHILVLLEEGLGSVMVADLENAPAERLGAYISKRDEFEHGVRDLIQLGVEEGSFECPDPRIAGFAILGSINWIPRWYHADGELTPSQIADDMVTFFLAGLWTRGSDVLTTGEAPSLALRQPNS</sequence>
<dbReference type="InterPro" id="IPR041490">
    <property type="entry name" value="KstR2_TetR_C"/>
</dbReference>
<accession>A0A5B8LZZ6</accession>
<evidence type="ECO:0000259" key="6">
    <source>
        <dbReference type="PROSITE" id="PS50977"/>
    </source>
</evidence>
<evidence type="ECO:0000256" key="2">
    <source>
        <dbReference type="ARBA" id="ARBA00023015"/>
    </source>
</evidence>
<dbReference type="PANTHER" id="PTHR30055:SF175">
    <property type="entry name" value="HTH-TYPE TRANSCRIPTIONAL REPRESSOR KSTR2"/>
    <property type="match status" value="1"/>
</dbReference>
<dbReference type="Pfam" id="PF00440">
    <property type="entry name" value="TetR_N"/>
    <property type="match status" value="1"/>
</dbReference>
<dbReference type="Gene3D" id="1.10.10.60">
    <property type="entry name" value="Homeodomain-like"/>
    <property type="match status" value="1"/>
</dbReference>
<dbReference type="InterPro" id="IPR009057">
    <property type="entry name" value="Homeodomain-like_sf"/>
</dbReference>
<evidence type="ECO:0000256" key="3">
    <source>
        <dbReference type="ARBA" id="ARBA00023125"/>
    </source>
</evidence>
<dbReference type="Gene3D" id="1.10.357.10">
    <property type="entry name" value="Tetracycline Repressor, domain 2"/>
    <property type="match status" value="1"/>
</dbReference>
<dbReference type="AlphaFoldDB" id="A0A5B8LZZ6"/>
<dbReference type="GO" id="GO:0003700">
    <property type="term" value="F:DNA-binding transcription factor activity"/>
    <property type="evidence" value="ECO:0007669"/>
    <property type="project" value="TreeGrafter"/>
</dbReference>
<keyword evidence="8" id="KW-1185">Reference proteome</keyword>
<dbReference type="KEGG" id="dea:FPZ08_21685"/>
<reference evidence="7 8" key="1">
    <citation type="submission" date="2019-07" db="EMBL/GenBank/DDBJ databases">
        <title>Full genome sequence of Devosia sp. Gsoil 520.</title>
        <authorList>
            <person name="Im W.-T."/>
        </authorList>
    </citation>
    <scope>NUCLEOTIDE SEQUENCE [LARGE SCALE GENOMIC DNA]</scope>
    <source>
        <strain evidence="7 8">Gsoil 520</strain>
    </source>
</reference>
<dbReference type="InterPro" id="IPR001647">
    <property type="entry name" value="HTH_TetR"/>
</dbReference>
<dbReference type="PANTHER" id="PTHR30055">
    <property type="entry name" value="HTH-TYPE TRANSCRIPTIONAL REGULATOR RUTR"/>
    <property type="match status" value="1"/>
</dbReference>
<evidence type="ECO:0000256" key="1">
    <source>
        <dbReference type="ARBA" id="ARBA00022491"/>
    </source>
</evidence>
<gene>
    <name evidence="7" type="ORF">FPZ08_21685</name>
</gene>
<feature type="DNA-binding region" description="H-T-H motif" evidence="5">
    <location>
        <begin position="41"/>
        <end position="60"/>
    </location>
</feature>
<evidence type="ECO:0000256" key="4">
    <source>
        <dbReference type="ARBA" id="ARBA00023163"/>
    </source>
</evidence>
<keyword evidence="4" id="KW-0804">Transcription</keyword>
<proteinExistence type="predicted"/>
<dbReference type="EMBL" id="CP042304">
    <property type="protein sequence ID" value="QDZ13115.1"/>
    <property type="molecule type" value="Genomic_DNA"/>
</dbReference>
<evidence type="ECO:0000313" key="7">
    <source>
        <dbReference type="EMBL" id="QDZ13115.1"/>
    </source>
</evidence>
<dbReference type="Proteomes" id="UP000315364">
    <property type="component" value="Chromosome"/>
</dbReference>
<dbReference type="SUPFAM" id="SSF46689">
    <property type="entry name" value="Homeodomain-like"/>
    <property type="match status" value="1"/>
</dbReference>
<evidence type="ECO:0000313" key="8">
    <source>
        <dbReference type="Proteomes" id="UP000315364"/>
    </source>
</evidence>
<dbReference type="InterPro" id="IPR050109">
    <property type="entry name" value="HTH-type_TetR-like_transc_reg"/>
</dbReference>
<keyword evidence="1" id="KW-0678">Repressor</keyword>
<protein>
    <submittedName>
        <fullName evidence="7">TetR/AcrR family transcriptional regulator</fullName>
    </submittedName>
</protein>
<dbReference type="OrthoDB" id="7185252at2"/>
<feature type="domain" description="HTH tetR-type" evidence="6">
    <location>
        <begin position="18"/>
        <end position="78"/>
    </location>
</feature>
<organism evidence="7 8">
    <name type="scientific">Devosia ginsengisoli</name>
    <dbReference type="NCBI Taxonomy" id="400770"/>
    <lineage>
        <taxon>Bacteria</taxon>
        <taxon>Pseudomonadati</taxon>
        <taxon>Pseudomonadota</taxon>
        <taxon>Alphaproteobacteria</taxon>
        <taxon>Hyphomicrobiales</taxon>
        <taxon>Devosiaceae</taxon>
        <taxon>Devosia</taxon>
    </lineage>
</organism>